<reference evidence="1" key="1">
    <citation type="submission" date="2022-06" db="EMBL/GenBank/DDBJ databases">
        <title>Aquibacillus sp. a new bacterium isolated from soil saline samples.</title>
        <authorList>
            <person name="Galisteo C."/>
            <person name="De La Haba R."/>
            <person name="Sanchez-Porro C."/>
            <person name="Ventosa A."/>
        </authorList>
    </citation>
    <scope>NUCLEOTIDE SEQUENCE</scope>
    <source>
        <strain evidence="1">JCM 12387</strain>
    </source>
</reference>
<proteinExistence type="predicted"/>
<sequence length="55" mass="6617">MVHKPNNLLEKIELLRKRMTEVALKKGFTSDESIFLSQELDRLLNLYDEHKFKKK</sequence>
<keyword evidence="2" id="KW-1185">Reference proteome</keyword>
<protein>
    <submittedName>
        <fullName evidence="1">Aspartyl-phosphate phosphatase Spo0E family protein</fullName>
    </submittedName>
</protein>
<name>A0A9X3WNL4_9BACI</name>
<dbReference type="RefSeq" id="WP_259865871.1">
    <property type="nucleotide sequence ID" value="NZ_JAMQJZ010000006.1"/>
</dbReference>
<dbReference type="InterPro" id="IPR036638">
    <property type="entry name" value="HLH_DNA-bd_sf"/>
</dbReference>
<dbReference type="SUPFAM" id="SSF140500">
    <property type="entry name" value="BAS1536-like"/>
    <property type="match status" value="1"/>
</dbReference>
<organism evidence="1 2">
    <name type="scientific">Aquibacillus koreensis</name>
    <dbReference type="NCBI Taxonomy" id="279446"/>
    <lineage>
        <taxon>Bacteria</taxon>
        <taxon>Bacillati</taxon>
        <taxon>Bacillota</taxon>
        <taxon>Bacilli</taxon>
        <taxon>Bacillales</taxon>
        <taxon>Bacillaceae</taxon>
        <taxon>Aquibacillus</taxon>
    </lineage>
</organism>
<evidence type="ECO:0000313" key="2">
    <source>
        <dbReference type="Proteomes" id="UP001145072"/>
    </source>
</evidence>
<dbReference type="InterPro" id="IPR018540">
    <property type="entry name" value="Spo0E-like"/>
</dbReference>
<comment type="caution">
    <text evidence="1">The sequence shown here is derived from an EMBL/GenBank/DDBJ whole genome shotgun (WGS) entry which is preliminary data.</text>
</comment>
<gene>
    <name evidence="1" type="ORF">NC661_09800</name>
</gene>
<dbReference type="GO" id="GO:0046983">
    <property type="term" value="F:protein dimerization activity"/>
    <property type="evidence" value="ECO:0007669"/>
    <property type="project" value="InterPro"/>
</dbReference>
<dbReference type="Gene3D" id="4.10.280.10">
    <property type="entry name" value="Helix-loop-helix DNA-binding domain"/>
    <property type="match status" value="1"/>
</dbReference>
<dbReference type="EMBL" id="JAMQJZ010000006">
    <property type="protein sequence ID" value="MDC3420661.1"/>
    <property type="molecule type" value="Genomic_DNA"/>
</dbReference>
<dbReference type="AlphaFoldDB" id="A0A9X3WNL4"/>
<accession>A0A9X3WNL4</accession>
<dbReference type="GO" id="GO:0043937">
    <property type="term" value="P:regulation of sporulation"/>
    <property type="evidence" value="ECO:0007669"/>
    <property type="project" value="InterPro"/>
</dbReference>
<dbReference type="InterPro" id="IPR037208">
    <property type="entry name" value="Spo0E-like_sf"/>
</dbReference>
<dbReference type="Pfam" id="PF09388">
    <property type="entry name" value="SpoOE-like"/>
    <property type="match status" value="1"/>
</dbReference>
<dbReference type="Proteomes" id="UP001145072">
    <property type="component" value="Unassembled WGS sequence"/>
</dbReference>
<evidence type="ECO:0000313" key="1">
    <source>
        <dbReference type="EMBL" id="MDC3420661.1"/>
    </source>
</evidence>